<feature type="chain" id="PRO_5042153610" evidence="5">
    <location>
        <begin position="19"/>
        <end position="272"/>
    </location>
</feature>
<dbReference type="SMART" id="SM00700">
    <property type="entry name" value="JHBP"/>
    <property type="match status" value="1"/>
</dbReference>
<evidence type="ECO:0000256" key="3">
    <source>
        <dbReference type="ARBA" id="ARBA00060902"/>
    </source>
</evidence>
<dbReference type="PANTHER" id="PTHR11008">
    <property type="entry name" value="PROTEIN TAKEOUT-LIKE PROTEIN"/>
    <property type="match status" value="1"/>
</dbReference>
<comment type="similarity">
    <text evidence="3">Belongs to the TO family.</text>
</comment>
<dbReference type="Proteomes" id="UP001219518">
    <property type="component" value="Unassembled WGS sequence"/>
</dbReference>
<evidence type="ECO:0000313" key="6">
    <source>
        <dbReference type="EMBL" id="KAK3929001.1"/>
    </source>
</evidence>
<evidence type="ECO:0000256" key="4">
    <source>
        <dbReference type="SAM" id="MobiDB-lite"/>
    </source>
</evidence>
<keyword evidence="2" id="KW-0090">Biological rhythms</keyword>
<keyword evidence="7" id="KW-1185">Reference proteome</keyword>
<comment type="caution">
    <text evidence="6">The sequence shown here is derived from an EMBL/GenBank/DDBJ whole genome shotgun (WGS) entry which is preliminary data.</text>
</comment>
<evidence type="ECO:0000256" key="1">
    <source>
        <dbReference type="ARBA" id="ARBA00022729"/>
    </source>
</evidence>
<feature type="region of interest" description="Disordered" evidence="4">
    <location>
        <begin position="224"/>
        <end position="252"/>
    </location>
</feature>
<reference evidence="6" key="1">
    <citation type="submission" date="2021-07" db="EMBL/GenBank/DDBJ databases">
        <authorList>
            <person name="Catto M.A."/>
            <person name="Jacobson A."/>
            <person name="Kennedy G."/>
            <person name="Labadie P."/>
            <person name="Hunt B.G."/>
            <person name="Srinivasan R."/>
        </authorList>
    </citation>
    <scope>NUCLEOTIDE SEQUENCE</scope>
    <source>
        <strain evidence="6">PL_HMW_Pooled</strain>
        <tissue evidence="6">Head</tissue>
    </source>
</reference>
<feature type="signal peptide" evidence="5">
    <location>
        <begin position="1"/>
        <end position="18"/>
    </location>
</feature>
<sequence>MRILAAVALLLLAVRGEAATGHKLPSYFGKACSHSLPEEELSACAQRAANMGIRVITNGDKKLRIANMNPLVVPRVALSQGGSSQVNLNLTWEPLEIHGLPKAKMTNMKISWKRKDAEFDLTFPVFTMSGNYVAAGRILLLPITGSGPSNFTFEQLRVHYAFDWPLHKAADGKEYATVENSKIRIIDATGLKCQLKGLFNGDKLLGAQMNAFLNENWRDVLRELGPKPDRCSQGGGGDRRQDPHRERARGGPVGAVPAVRLICSHRLRSQRD</sequence>
<organism evidence="6 7">
    <name type="scientific">Frankliniella fusca</name>
    <dbReference type="NCBI Taxonomy" id="407009"/>
    <lineage>
        <taxon>Eukaryota</taxon>
        <taxon>Metazoa</taxon>
        <taxon>Ecdysozoa</taxon>
        <taxon>Arthropoda</taxon>
        <taxon>Hexapoda</taxon>
        <taxon>Insecta</taxon>
        <taxon>Pterygota</taxon>
        <taxon>Neoptera</taxon>
        <taxon>Paraneoptera</taxon>
        <taxon>Thysanoptera</taxon>
        <taxon>Terebrantia</taxon>
        <taxon>Thripoidea</taxon>
        <taxon>Thripidae</taxon>
        <taxon>Frankliniella</taxon>
    </lineage>
</organism>
<dbReference type="EMBL" id="JAHWGI010001372">
    <property type="protein sequence ID" value="KAK3929001.1"/>
    <property type="molecule type" value="Genomic_DNA"/>
</dbReference>
<dbReference type="GO" id="GO:0005615">
    <property type="term" value="C:extracellular space"/>
    <property type="evidence" value="ECO:0007669"/>
    <property type="project" value="TreeGrafter"/>
</dbReference>
<dbReference type="InterPro" id="IPR010562">
    <property type="entry name" value="Haemolymph_juvenile_hormone-bd"/>
</dbReference>
<dbReference type="AlphaFoldDB" id="A0AAE1LQM4"/>
<keyword evidence="1 5" id="KW-0732">Signal</keyword>
<feature type="compositionally biased region" description="Basic and acidic residues" evidence="4">
    <location>
        <begin position="237"/>
        <end position="249"/>
    </location>
</feature>
<proteinExistence type="inferred from homology"/>
<dbReference type="FunFam" id="3.15.10.30:FF:000001">
    <property type="entry name" value="Takeout-like protein 1"/>
    <property type="match status" value="1"/>
</dbReference>
<dbReference type="GO" id="GO:0007623">
    <property type="term" value="P:circadian rhythm"/>
    <property type="evidence" value="ECO:0007669"/>
    <property type="project" value="UniProtKB-ARBA"/>
</dbReference>
<evidence type="ECO:0000256" key="2">
    <source>
        <dbReference type="ARBA" id="ARBA00023108"/>
    </source>
</evidence>
<protein>
    <submittedName>
        <fullName evidence="6">Protein takeout</fullName>
    </submittedName>
</protein>
<dbReference type="Gene3D" id="3.15.10.30">
    <property type="entry name" value="Haemolymph juvenile hormone binding protein"/>
    <property type="match status" value="1"/>
</dbReference>
<name>A0AAE1LQM4_9NEOP</name>
<accession>A0AAE1LQM4</accession>
<dbReference type="Pfam" id="PF06585">
    <property type="entry name" value="JHBP"/>
    <property type="match status" value="1"/>
</dbReference>
<gene>
    <name evidence="6" type="ORF">KUF71_017284</name>
</gene>
<dbReference type="InterPro" id="IPR038606">
    <property type="entry name" value="To_sf"/>
</dbReference>
<evidence type="ECO:0000313" key="7">
    <source>
        <dbReference type="Proteomes" id="UP001219518"/>
    </source>
</evidence>
<reference evidence="6" key="2">
    <citation type="journal article" date="2023" name="BMC Genomics">
        <title>Pest status, molecular evolution, and epigenetic factors derived from the genome assembly of Frankliniella fusca, a thysanopteran phytovirus vector.</title>
        <authorList>
            <person name="Catto M.A."/>
            <person name="Labadie P.E."/>
            <person name="Jacobson A.L."/>
            <person name="Kennedy G.G."/>
            <person name="Srinivasan R."/>
            <person name="Hunt B.G."/>
        </authorList>
    </citation>
    <scope>NUCLEOTIDE SEQUENCE</scope>
    <source>
        <strain evidence="6">PL_HMW_Pooled</strain>
    </source>
</reference>
<dbReference type="PANTHER" id="PTHR11008:SF32">
    <property type="entry name" value="CIRCADIAN CLOCK-CONTROLLED PROTEIN DAYWAKE-RELATED"/>
    <property type="match status" value="1"/>
</dbReference>
<evidence type="ECO:0000256" key="5">
    <source>
        <dbReference type="SAM" id="SignalP"/>
    </source>
</evidence>